<feature type="domain" description="Capsid protein N-terminal" evidence="2">
    <location>
        <begin position="87"/>
        <end position="451"/>
    </location>
</feature>
<sequence>MELKRLEYDQKLNAASLLRGKAMALNIAKVQRGKLRTWMPSSRIGTEIDIEKQAMLGRTVAETVDYFDNKCSNALEVLAEDKMCIGYQMYYDIDRPAVLGLNTMTTNIPVTWSKLDVEIRHYTSDLKRVAASEKITSAARDGIPNRDDISKATGWSRDAMRQLGDDRMQTLRVLLESSVVGQEKLSRLVKGYLWLLECMERQTVNVTVDTQNYVLYNPDRILDSYRHQDRAYVFNSKTESVGHTAVLFKMCQEYPPKEFNSHVHIPADGENIFMVAQGQLPPNNVTVTLNPGIIHASILTYAMDTSITDQLQSALLIACSLHQNRYFSKMRLPRVVSTYDLMVPAYIAQSSQLNEPIISINLAKSLGRLHQMLAFVTARDIMSAGEMTTKQGYDPSVSIINCFKSSNQLIARMAENIGPLALLETTKQLQIYQWITKDDIEDLATISIMEGLWLATTASKVVHNGVIAAIMDGSKDMTGDTSTYDLLKQEVAMSGVNLENEKLPPPTGAFTVGWFGMTKSNNIRPPRSFKVKTVSLKLVQECDFKPNTKVQRRQKKRISPSGEVIKANTVTSIKLPSPPKYRDVVSEESISSTKTEDQPIIDTISEESSDAETSERDISEPSSQDGKEEINMPEEKEKERDTIYRATTLAHEAKAKKNRVSFKSLENVLETNKKEVIDSAAKLRNQQLSEEENVATILKKDGLSQKERGEWLALISMKSNMLQAVTLGNIEKITTMLEEKKLDGVQLLNGNNKYTKRVNINIERWNSDKIVSEFGRARELKSAWYGDPNTLPRSAMPFIVNSTSWLRELEDRDVVLSEQLPMRKDGNFKEAAKVIAEVIRYSETLTVKDVGSMYHWLSDVKQNLLPVDIPADSISGNADMLTWRREPSSISERPVNQEDSRWLVLAATSRICKFDVDALKVLCSHFTVPVSLRKELKDKYELFQQRK</sequence>
<organism evidence="4 5">
    <name type="scientific">Chrysothrix chrysovirus 1</name>
    <dbReference type="NCBI Taxonomy" id="2682569"/>
    <lineage>
        <taxon>Viruses</taxon>
        <taxon>Riboviria</taxon>
        <taxon>Orthornavirae</taxon>
        <taxon>Duplornaviricota</taxon>
        <taxon>Chrymotiviricetes</taxon>
        <taxon>Ghabrivirales</taxon>
        <taxon>Alphatotivirineae</taxon>
        <taxon>Chrysoviridae</taxon>
        <taxon>Alphachrysovirus</taxon>
        <taxon>Alphachrysovirus chrysothricis</taxon>
    </lineage>
</organism>
<evidence type="ECO:0000313" key="4">
    <source>
        <dbReference type="EMBL" id="QGR26539.1"/>
    </source>
</evidence>
<dbReference type="Pfam" id="PF21685">
    <property type="entry name" value="Fungal_virus_P2_N"/>
    <property type="match status" value="1"/>
</dbReference>
<feature type="compositionally biased region" description="Basic and acidic residues" evidence="1">
    <location>
        <begin position="613"/>
        <end position="640"/>
    </location>
</feature>
<name>A0A650D803_9VIRU</name>
<evidence type="ECO:0000256" key="1">
    <source>
        <dbReference type="SAM" id="MobiDB-lite"/>
    </source>
</evidence>
<dbReference type="Pfam" id="PF22144">
    <property type="entry name" value="Fungal_virus_P2_C"/>
    <property type="match status" value="1"/>
</dbReference>
<dbReference type="InterPro" id="IPR049324">
    <property type="entry name" value="P2_N_fungal_virus"/>
</dbReference>
<accession>A0A650D803</accession>
<dbReference type="InterPro" id="IPR054395">
    <property type="entry name" value="P2_C_fungal_virus"/>
</dbReference>
<feature type="domain" description="Capsid protein C-terminal" evidence="3">
    <location>
        <begin position="506"/>
        <end position="944"/>
    </location>
</feature>
<keyword evidence="5" id="KW-1185">Reference proteome</keyword>
<dbReference type="GeneID" id="65247079"/>
<reference evidence="4" key="1">
    <citation type="journal article" date="2019" name="Viruses">
        <title>Chrysoviruses Inhabited Symbiotic Fungi of Lichens.</title>
        <authorList>
            <person name="Petrzik K."/>
            <person name="Koloniuk I."/>
            <person name="Sehadova H."/>
            <person name="Sarkisova T."/>
        </authorList>
    </citation>
    <scope>NUCLEOTIDE SEQUENCE</scope>
    <source>
        <strain evidence="4">ZSH</strain>
    </source>
</reference>
<evidence type="ECO:0000313" key="5">
    <source>
        <dbReference type="Proteomes" id="UP000679874"/>
    </source>
</evidence>
<feature type="region of interest" description="Disordered" evidence="1">
    <location>
        <begin position="571"/>
        <end position="640"/>
    </location>
</feature>
<dbReference type="RefSeq" id="YP_010088085.1">
    <property type="nucleotide sequence ID" value="NC_055656.1"/>
</dbReference>
<protein>
    <submittedName>
        <fullName evidence="4">Capsid protein</fullName>
    </submittedName>
</protein>
<evidence type="ECO:0000259" key="2">
    <source>
        <dbReference type="Pfam" id="PF21685"/>
    </source>
</evidence>
<dbReference type="Proteomes" id="UP000679874">
    <property type="component" value="Genome"/>
</dbReference>
<dbReference type="KEGG" id="vg:65247079"/>
<proteinExistence type="predicted"/>
<evidence type="ECO:0000259" key="3">
    <source>
        <dbReference type="Pfam" id="PF22144"/>
    </source>
</evidence>
<dbReference type="EMBL" id="MN625833">
    <property type="protein sequence ID" value="QGR26539.1"/>
    <property type="molecule type" value="Genomic_RNA"/>
</dbReference>